<feature type="region of interest" description="Disordered" evidence="1">
    <location>
        <begin position="162"/>
        <end position="181"/>
    </location>
</feature>
<feature type="region of interest" description="Disordered" evidence="1">
    <location>
        <begin position="1"/>
        <end position="62"/>
    </location>
</feature>
<feature type="region of interest" description="Disordered" evidence="1">
    <location>
        <begin position="190"/>
        <end position="217"/>
    </location>
</feature>
<evidence type="ECO:0000256" key="1">
    <source>
        <dbReference type="SAM" id="MobiDB-lite"/>
    </source>
</evidence>
<dbReference type="Proteomes" id="UP000424527">
    <property type="component" value="Unassembled WGS sequence"/>
</dbReference>
<dbReference type="Gene3D" id="3.90.70.120">
    <property type="match status" value="1"/>
</dbReference>
<feature type="compositionally biased region" description="Polar residues" evidence="1">
    <location>
        <begin position="206"/>
        <end position="217"/>
    </location>
</feature>
<gene>
    <name evidence="2" type="ORF">D5F01_LYC20735</name>
</gene>
<comment type="caution">
    <text evidence="2">The sequence shown here is derived from an EMBL/GenBank/DDBJ whole genome shotgun (WGS) entry which is preliminary data.</text>
</comment>
<organism evidence="2 3">
    <name type="scientific">Larimichthys crocea</name>
    <name type="common">Large yellow croaker</name>
    <name type="synonym">Pseudosciaena crocea</name>
    <dbReference type="NCBI Taxonomy" id="215358"/>
    <lineage>
        <taxon>Eukaryota</taxon>
        <taxon>Metazoa</taxon>
        <taxon>Chordata</taxon>
        <taxon>Craniata</taxon>
        <taxon>Vertebrata</taxon>
        <taxon>Euteleostomi</taxon>
        <taxon>Actinopterygii</taxon>
        <taxon>Neopterygii</taxon>
        <taxon>Teleostei</taxon>
        <taxon>Neoteleostei</taxon>
        <taxon>Acanthomorphata</taxon>
        <taxon>Eupercaria</taxon>
        <taxon>Sciaenidae</taxon>
        <taxon>Larimichthys</taxon>
    </lineage>
</organism>
<dbReference type="EMBL" id="REGW02000020">
    <property type="protein sequence ID" value="KAE8281735.1"/>
    <property type="molecule type" value="Genomic_DNA"/>
</dbReference>
<name>A0A6G0HRA5_LARCR</name>
<accession>A0A6G0HRA5</accession>
<reference evidence="2 3" key="1">
    <citation type="submission" date="2019-07" db="EMBL/GenBank/DDBJ databases">
        <title>Chromosome genome assembly for large yellow croaker.</title>
        <authorList>
            <person name="Xiao S."/>
        </authorList>
    </citation>
    <scope>NUCLEOTIDE SEQUENCE [LARGE SCALE GENOMIC DNA]</scope>
    <source>
        <strain evidence="2">JMULYC20181020</strain>
        <tissue evidence="2">Muscle</tissue>
    </source>
</reference>
<evidence type="ECO:0000313" key="2">
    <source>
        <dbReference type="EMBL" id="KAE8281735.1"/>
    </source>
</evidence>
<sequence>MPRKGKRSQAQKVRWARLDLADPAPVSPTTSTHQMPETPPPTSRLWAMENAPTPTNSPAYKIPKIQSPQQSKNWMTSGEQRTDAPTAPVLQLKRSGRYGVFDSHSRNARGLPYPDGTAIVLIFSHLSDLISHLHRLFEDRGNNASYEFVPVSFDPVDKSCERHGTETGFGEELPESDVETSKMPSVYFNQKQMQKPKKPSHRPLQLSLSNTTMLRKR</sequence>
<evidence type="ECO:0000313" key="3">
    <source>
        <dbReference type="Proteomes" id="UP000424527"/>
    </source>
</evidence>
<proteinExistence type="predicted"/>
<keyword evidence="3" id="KW-1185">Reference proteome</keyword>
<dbReference type="AlphaFoldDB" id="A0A6G0HRA5"/>
<protein>
    <submittedName>
        <fullName evidence="2">Uncharacterized protein</fullName>
    </submittedName>
</protein>